<dbReference type="Pfam" id="PF11138">
    <property type="entry name" value="DUF2911"/>
    <property type="match status" value="1"/>
</dbReference>
<evidence type="ECO:0000256" key="1">
    <source>
        <dbReference type="SAM" id="SignalP"/>
    </source>
</evidence>
<gene>
    <name evidence="2" type="ORF">EOD41_15590</name>
</gene>
<proteinExistence type="predicted"/>
<dbReference type="EMBL" id="SACK01000007">
    <property type="protein sequence ID" value="RVT99862.1"/>
    <property type="molecule type" value="Genomic_DNA"/>
</dbReference>
<keyword evidence="3" id="KW-1185">Reference proteome</keyword>
<feature type="chain" id="PRO_5019515402" evidence="1">
    <location>
        <begin position="26"/>
        <end position="173"/>
    </location>
</feature>
<comment type="caution">
    <text evidence="2">The sequence shown here is derived from an EMBL/GenBank/DDBJ whole genome shotgun (WGS) entry which is preliminary data.</text>
</comment>
<dbReference type="RefSeq" id="WP_127706590.1">
    <property type="nucleotide sequence ID" value="NZ_SACK01000007.1"/>
</dbReference>
<dbReference type="InterPro" id="IPR021314">
    <property type="entry name" value="DUF2911"/>
</dbReference>
<reference evidence="2 3" key="1">
    <citation type="submission" date="2019-01" db="EMBL/GenBank/DDBJ databases">
        <authorList>
            <person name="Chen W.-M."/>
        </authorList>
    </citation>
    <scope>NUCLEOTIDE SEQUENCE [LARGE SCALE GENOMIC DNA]</scope>
    <source>
        <strain evidence="2 3">YBJ-36</strain>
    </source>
</reference>
<protein>
    <submittedName>
        <fullName evidence="2">DUF2911 domain-containing protein</fullName>
    </submittedName>
</protein>
<name>A0A437MQE0_9SPHI</name>
<feature type="signal peptide" evidence="1">
    <location>
        <begin position="1"/>
        <end position="25"/>
    </location>
</feature>
<dbReference type="Proteomes" id="UP000282759">
    <property type="component" value="Unassembled WGS sequence"/>
</dbReference>
<organism evidence="2 3">
    <name type="scientific">Mucilaginibacter limnophilus</name>
    <dbReference type="NCBI Taxonomy" id="1932778"/>
    <lineage>
        <taxon>Bacteria</taxon>
        <taxon>Pseudomonadati</taxon>
        <taxon>Bacteroidota</taxon>
        <taxon>Sphingobacteriia</taxon>
        <taxon>Sphingobacteriales</taxon>
        <taxon>Sphingobacteriaceae</taxon>
        <taxon>Mucilaginibacter</taxon>
    </lineage>
</organism>
<sequence>MKKLFQLKALPVAAVMLFISLCASAQENKPLASPADSVSGKVGKANITIKYGSPSVRERKIWGSLVPFGQVWRAGANKATTFTTDKAIKVEGKSLPAGTYSFFTIPTEGEWTIIFNKTADQWGAYKYDEKEDALRVKVKPVKAPAMSERLTYALNSDGITLNWENVTVPVKIK</sequence>
<evidence type="ECO:0000313" key="3">
    <source>
        <dbReference type="Proteomes" id="UP000282759"/>
    </source>
</evidence>
<dbReference type="AlphaFoldDB" id="A0A437MQE0"/>
<keyword evidence="1" id="KW-0732">Signal</keyword>
<evidence type="ECO:0000313" key="2">
    <source>
        <dbReference type="EMBL" id="RVT99862.1"/>
    </source>
</evidence>
<accession>A0A437MQE0</accession>
<dbReference type="OrthoDB" id="195456at2"/>